<feature type="domain" description="COPA/B TPR" evidence="16">
    <location>
        <begin position="599"/>
        <end position="779"/>
    </location>
</feature>
<dbReference type="SUPFAM" id="SSF50978">
    <property type="entry name" value="WD40 repeat-like"/>
    <property type="match status" value="1"/>
</dbReference>
<dbReference type="FunFam" id="1.25.40.470:FF:000001">
    <property type="entry name" value="Coatomer subunit beta"/>
    <property type="match status" value="1"/>
</dbReference>
<comment type="similarity">
    <text evidence="2 12">Belongs to the WD repeat COPB2 family.</text>
</comment>
<sequence>MFGVLLQPLRLDIKRRLTARSDRVKCTDLHPTEPWMLASLYNGHIHVWNIETQQLVKSFEVCELPVRAAKFVPRKNWIVAGSDDMQIRIYNYNTLERIHSFEAHSDYVRSIVVHPMQPFILTSSDDMLIKLWNWEKQWACQQVFEGHTHYVMQIVINPKDNNTFASASLDRTVKVWQLGSSTANFTLEGHEKGVNCVDYYHGGDKPYLISGADDRLVKIWDYQNKTCVQTLEGHAQNISSGECRKLPIILTGSEDGTVRIWHANTYRLENTLNYGLERVWTIASLKGSNNIALGYDEGSIIIKLGREEPAMSMDLNGKIIWARHAEIQQANLKAIGDSEVKDGERLPLVVKDMGSCEIYPQTIAHNPNGRFVVVCGDGEYIIYTAMALRNKAFGSAQEFVWALDSSEYAVRENSTMVKLFKNFKEKKSFKPEFGAEGIYGGFLLGVRSVSGLAFYDWESLDLIRRIEIQPKHVFWSDTGELVCIATEDSYFILRYDSSEVTKAHQTKTGLTEDGIESALDVLGEVQESVKTGLWVGDCFIYTNGVNRLNYYVGGELVTIAHLDRTMYLLGYIPKDNRLYLGDKELNIMSYSLLLSVLEYQTAVMRKDFETADSVLPSIPKEQRTRVASFLEKQGFKKQALAVSTDPEHKFELAFQLGDLKLCHQLAEELNSETKWKQLSELATLRGDFKLAQECLHKANDHGGLLLMATAAGNAQMVERLGDSCAESGKNNVAFLSYFLLGQLDKCLQILVDTNRLPEAAFFARTYMPSQASRIISMWKDSLKASAPKTAQSLADPEQYENLFSGFLDSLKAEQYLQQQRKGGFPPASSYPRYPGNQERKPIEEMKAREEEGAFHYVPCEGKAKDQEQKGAGSSSEPLNNLLHFEELLDDDDEEFKDAPSTEDELKRREEHLSTSAIETELDLEIENLQLDNVDPSDVNLDEELLED</sequence>
<dbReference type="CDD" id="cd00200">
    <property type="entry name" value="WD40"/>
    <property type="match status" value="1"/>
</dbReference>
<keyword evidence="18" id="KW-1185">Reference proteome</keyword>
<dbReference type="GO" id="GO:0005198">
    <property type="term" value="F:structural molecule activity"/>
    <property type="evidence" value="ECO:0007669"/>
    <property type="project" value="UniProtKB-UniRule"/>
</dbReference>
<dbReference type="GO" id="GO:0006888">
    <property type="term" value="P:endoplasmic reticulum to Golgi vesicle-mediated transport"/>
    <property type="evidence" value="ECO:0007669"/>
    <property type="project" value="TreeGrafter"/>
</dbReference>
<dbReference type="PROSITE" id="PS50294">
    <property type="entry name" value="WD_REPEATS_REGION"/>
    <property type="match status" value="3"/>
</dbReference>
<evidence type="ECO:0000259" key="16">
    <source>
        <dbReference type="Pfam" id="PF23953"/>
    </source>
</evidence>
<gene>
    <name evidence="17" type="ORF">DSTB1V02_LOCUS3289</name>
</gene>
<dbReference type="PANTHER" id="PTHR19876:SF2">
    <property type="entry name" value="COATOMER SUBUNIT BETA"/>
    <property type="match status" value="1"/>
</dbReference>
<dbReference type="SMART" id="SM00320">
    <property type="entry name" value="WD40"/>
    <property type="match status" value="6"/>
</dbReference>
<dbReference type="InterPro" id="IPR020472">
    <property type="entry name" value="WD40_PAC1"/>
</dbReference>
<evidence type="ECO:0000256" key="5">
    <source>
        <dbReference type="ARBA" id="ARBA00022574"/>
    </source>
</evidence>
<dbReference type="GO" id="GO:0030126">
    <property type="term" value="C:COPI vesicle coat"/>
    <property type="evidence" value="ECO:0007669"/>
    <property type="project" value="TreeGrafter"/>
</dbReference>
<keyword evidence="3 12" id="KW-0813">Transport</keyword>
<evidence type="ECO:0000313" key="17">
    <source>
        <dbReference type="EMBL" id="CAD7243365.1"/>
    </source>
</evidence>
<dbReference type="Proteomes" id="UP000677054">
    <property type="component" value="Unassembled WGS sequence"/>
</dbReference>
<evidence type="ECO:0000256" key="9">
    <source>
        <dbReference type="ARBA" id="ARBA00023034"/>
    </source>
</evidence>
<evidence type="ECO:0000256" key="7">
    <source>
        <dbReference type="ARBA" id="ARBA00022892"/>
    </source>
</evidence>
<evidence type="ECO:0000256" key="6">
    <source>
        <dbReference type="ARBA" id="ARBA00022737"/>
    </source>
</evidence>
<feature type="region of interest" description="Disordered" evidence="14">
    <location>
        <begin position="817"/>
        <end position="837"/>
    </location>
</feature>
<dbReference type="Pfam" id="PF04053">
    <property type="entry name" value="B-prop_COPA_B_2nd"/>
    <property type="match status" value="1"/>
</dbReference>
<feature type="repeat" description="WD" evidence="13">
    <location>
        <begin position="144"/>
        <end position="186"/>
    </location>
</feature>
<name>A0A7R8X3K6_9CRUS</name>
<keyword evidence="7 12" id="KW-0931">ER-Golgi transport</keyword>
<dbReference type="OrthoDB" id="2150324at2759"/>
<accession>A0A7R8X3K6</accession>
<dbReference type="AlphaFoldDB" id="A0A7R8X3K6"/>
<evidence type="ECO:0000259" key="15">
    <source>
        <dbReference type="Pfam" id="PF04053"/>
    </source>
</evidence>
<dbReference type="FunFam" id="2.130.10.10:FF:000008">
    <property type="entry name" value="Coatomer subunit beta"/>
    <property type="match status" value="1"/>
</dbReference>
<feature type="repeat" description="WD" evidence="13">
    <location>
        <begin position="101"/>
        <end position="133"/>
    </location>
</feature>
<keyword evidence="11 12" id="KW-0968">Cytoplasmic vesicle</keyword>
<dbReference type="PRINTS" id="PR00320">
    <property type="entry name" value="GPROTEINBRPT"/>
</dbReference>
<evidence type="ECO:0000256" key="13">
    <source>
        <dbReference type="PROSITE-ProRule" id="PRU00221"/>
    </source>
</evidence>
<feature type="domain" description="COPA/B second beta-propeller" evidence="15">
    <location>
        <begin position="324"/>
        <end position="582"/>
    </location>
</feature>
<dbReference type="Pfam" id="PF23953">
    <property type="entry name" value="TPR_COPA_B"/>
    <property type="match status" value="1"/>
</dbReference>
<dbReference type="InterPro" id="IPR036322">
    <property type="entry name" value="WD40_repeat_dom_sf"/>
</dbReference>
<evidence type="ECO:0000256" key="10">
    <source>
        <dbReference type="ARBA" id="ARBA00023136"/>
    </source>
</evidence>
<evidence type="ECO:0000256" key="4">
    <source>
        <dbReference type="ARBA" id="ARBA00022490"/>
    </source>
</evidence>
<evidence type="ECO:0000256" key="8">
    <source>
        <dbReference type="ARBA" id="ARBA00022927"/>
    </source>
</evidence>
<dbReference type="InterPro" id="IPR019775">
    <property type="entry name" value="WD40_repeat_CS"/>
</dbReference>
<evidence type="ECO:0000256" key="3">
    <source>
        <dbReference type="ARBA" id="ARBA00022448"/>
    </source>
</evidence>
<dbReference type="GO" id="GO:0006891">
    <property type="term" value="P:intra-Golgi vesicle-mediated transport"/>
    <property type="evidence" value="ECO:0007669"/>
    <property type="project" value="TreeGrafter"/>
</dbReference>
<keyword evidence="9 12" id="KW-0333">Golgi apparatus</keyword>
<dbReference type="PROSITE" id="PS00678">
    <property type="entry name" value="WD_REPEATS_1"/>
    <property type="match status" value="1"/>
</dbReference>
<dbReference type="InterPro" id="IPR006692">
    <property type="entry name" value="Beta-prop_COPA/B_2nd"/>
</dbReference>
<keyword evidence="5 13" id="KW-0853">WD repeat</keyword>
<reference evidence="17" key="1">
    <citation type="submission" date="2020-11" db="EMBL/GenBank/DDBJ databases">
        <authorList>
            <person name="Tran Van P."/>
        </authorList>
    </citation>
    <scope>NUCLEOTIDE SEQUENCE</scope>
</reference>
<evidence type="ECO:0000256" key="1">
    <source>
        <dbReference type="ARBA" id="ARBA00004347"/>
    </source>
</evidence>
<evidence type="ECO:0000256" key="2">
    <source>
        <dbReference type="ARBA" id="ARBA00010844"/>
    </source>
</evidence>
<dbReference type="InterPro" id="IPR050844">
    <property type="entry name" value="Coatomer_complex_subunit"/>
</dbReference>
<dbReference type="Gene3D" id="1.25.40.470">
    <property type="match status" value="1"/>
</dbReference>
<dbReference type="GO" id="GO:0006886">
    <property type="term" value="P:intracellular protein transport"/>
    <property type="evidence" value="ECO:0007669"/>
    <property type="project" value="UniProtKB-UniRule"/>
</dbReference>
<protein>
    <recommendedName>
        <fullName evidence="12">Coatomer subunit beta'</fullName>
    </recommendedName>
</protein>
<dbReference type="InterPro" id="IPR016453">
    <property type="entry name" value="COPB2"/>
</dbReference>
<keyword evidence="4 12" id="KW-0963">Cytoplasm</keyword>
<dbReference type="InterPro" id="IPR011044">
    <property type="entry name" value="Quino_amine_DH_bsu"/>
</dbReference>
<feature type="repeat" description="WD" evidence="13">
    <location>
        <begin position="231"/>
        <end position="271"/>
    </location>
</feature>
<proteinExistence type="inferred from homology"/>
<evidence type="ECO:0000313" key="18">
    <source>
        <dbReference type="Proteomes" id="UP000677054"/>
    </source>
</evidence>
<dbReference type="EMBL" id="CAJPEV010000418">
    <property type="protein sequence ID" value="CAG0885064.1"/>
    <property type="molecule type" value="Genomic_DNA"/>
</dbReference>
<dbReference type="SUPFAM" id="SSF50969">
    <property type="entry name" value="YVTN repeat-like/Quinoprotein amine dehydrogenase"/>
    <property type="match status" value="1"/>
</dbReference>
<keyword evidence="6" id="KW-0677">Repeat</keyword>
<feature type="repeat" description="WD" evidence="13">
    <location>
        <begin position="187"/>
        <end position="230"/>
    </location>
</feature>
<dbReference type="PIRSF" id="PIRSF005567">
    <property type="entry name" value="Coatomer_beta'_subunit"/>
    <property type="match status" value="1"/>
</dbReference>
<dbReference type="Pfam" id="PF00400">
    <property type="entry name" value="WD40"/>
    <property type="match status" value="6"/>
</dbReference>
<evidence type="ECO:0000256" key="12">
    <source>
        <dbReference type="PIRNR" id="PIRNR005567"/>
    </source>
</evidence>
<dbReference type="InterPro" id="IPR015943">
    <property type="entry name" value="WD40/YVTN_repeat-like_dom_sf"/>
</dbReference>
<dbReference type="CDD" id="cd22947">
    <property type="entry name" value="Coatomer_WDAD_beta-like"/>
    <property type="match status" value="1"/>
</dbReference>
<comment type="subunit">
    <text evidence="12">Oligomeric complex that consists of at least the alpha, beta, beta', gamma, delta, epsilon and zeta subunits.</text>
</comment>
<dbReference type="Gene3D" id="2.130.10.10">
    <property type="entry name" value="YVTN repeat-like/Quinoprotein amine dehydrogenase"/>
    <property type="match status" value="1"/>
</dbReference>
<keyword evidence="10 12" id="KW-0472">Membrane</keyword>
<keyword evidence="8 12" id="KW-0653">Protein transport</keyword>
<evidence type="ECO:0000256" key="14">
    <source>
        <dbReference type="SAM" id="MobiDB-lite"/>
    </source>
</evidence>
<dbReference type="InterPro" id="IPR001680">
    <property type="entry name" value="WD40_rpt"/>
</dbReference>
<dbReference type="InterPro" id="IPR056176">
    <property type="entry name" value="TPR_COPA_B"/>
</dbReference>
<comment type="subcellular location">
    <subcellularLocation>
        <location evidence="1 12">Cytoplasmic vesicle</location>
        <location evidence="1 12">COPI-coated vesicle membrane</location>
        <topology evidence="1 12">Peripheral membrane protein</topology>
        <orientation evidence="1 12">Cytoplasmic side</orientation>
    </subcellularLocation>
    <subcellularLocation>
        <location evidence="12">Golgi apparatus membrane</location>
        <topology evidence="12">Peripheral membrane protein</topology>
        <orientation evidence="12">Cytoplasmic side</orientation>
    </subcellularLocation>
    <text evidence="12">The coatomer is cytoplasmic or polymerized on the cytoplasmic side of the Golgi, as well as on the vesicles/buds originating from it.</text>
</comment>
<feature type="compositionally biased region" description="Basic and acidic residues" evidence="14">
    <location>
        <begin position="896"/>
        <end position="912"/>
    </location>
</feature>
<feature type="region of interest" description="Disordered" evidence="14">
    <location>
        <begin position="856"/>
        <end position="918"/>
    </location>
</feature>
<comment type="function">
    <text evidence="12">The coatomer is a cytosolic protein complex that binds to dilysine motifs and reversibly associates with Golgi non-clathrin-coated vesicles, which further mediate biosynthetic protein transport from the ER, via the Golgi up to the trans Golgi network. Coatomer complex is required for budding from Golgi membranes, and is essential for the retrograde Golgi-to-ER transport of dilysine-tagged proteins.</text>
</comment>
<dbReference type="PROSITE" id="PS50082">
    <property type="entry name" value="WD_REPEATS_2"/>
    <property type="match status" value="5"/>
</dbReference>
<evidence type="ECO:0000256" key="11">
    <source>
        <dbReference type="ARBA" id="ARBA00023329"/>
    </source>
</evidence>
<organism evidence="17">
    <name type="scientific">Darwinula stevensoni</name>
    <dbReference type="NCBI Taxonomy" id="69355"/>
    <lineage>
        <taxon>Eukaryota</taxon>
        <taxon>Metazoa</taxon>
        <taxon>Ecdysozoa</taxon>
        <taxon>Arthropoda</taxon>
        <taxon>Crustacea</taxon>
        <taxon>Oligostraca</taxon>
        <taxon>Ostracoda</taxon>
        <taxon>Podocopa</taxon>
        <taxon>Podocopida</taxon>
        <taxon>Darwinulocopina</taxon>
        <taxon>Darwinuloidea</taxon>
        <taxon>Darwinulidae</taxon>
        <taxon>Darwinula</taxon>
    </lineage>
</organism>
<dbReference type="GO" id="GO:0006890">
    <property type="term" value="P:retrograde vesicle-mediated transport, Golgi to endoplasmic reticulum"/>
    <property type="evidence" value="ECO:0007669"/>
    <property type="project" value="TreeGrafter"/>
</dbReference>
<feature type="repeat" description="WD" evidence="13">
    <location>
        <begin position="17"/>
        <end position="58"/>
    </location>
</feature>
<dbReference type="EMBL" id="LR899935">
    <property type="protein sequence ID" value="CAD7243365.1"/>
    <property type="molecule type" value="Genomic_DNA"/>
</dbReference>
<dbReference type="GO" id="GO:0000139">
    <property type="term" value="C:Golgi membrane"/>
    <property type="evidence" value="ECO:0007669"/>
    <property type="project" value="UniProtKB-SubCell"/>
</dbReference>
<dbReference type="PANTHER" id="PTHR19876">
    <property type="entry name" value="COATOMER"/>
    <property type="match status" value="1"/>
</dbReference>